<dbReference type="InterPro" id="IPR035905">
    <property type="entry name" value="Barstar-like_sf"/>
</dbReference>
<protein>
    <submittedName>
        <fullName evidence="3">RNAse (Barnase) inhibitor barstar</fullName>
    </submittedName>
</protein>
<gene>
    <name evidence="3" type="ORF">EDC28_106107</name>
</gene>
<evidence type="ECO:0000313" key="4">
    <source>
        <dbReference type="Proteomes" id="UP000268033"/>
    </source>
</evidence>
<proteinExistence type="inferred from homology"/>
<accession>A0A3N1PDI2</accession>
<dbReference type="InterPro" id="IPR000468">
    <property type="entry name" value="Barstar"/>
</dbReference>
<dbReference type="Proteomes" id="UP000268033">
    <property type="component" value="Unassembled WGS sequence"/>
</dbReference>
<evidence type="ECO:0000259" key="2">
    <source>
        <dbReference type="Pfam" id="PF01337"/>
    </source>
</evidence>
<dbReference type="AlphaFoldDB" id="A0A3N1PDI2"/>
<sequence length="93" mass="10656">MEILLDWKKIEKEEDFYNMFLPQVKAPEWHGRNLDALADSVVTGNINSIEPPYTIHSINTSNTPKHMAEFQLKVLAIFNEGVTENRGIKIVSE</sequence>
<keyword evidence="4" id="KW-1185">Reference proteome</keyword>
<dbReference type="EMBL" id="RJUL01000006">
    <property type="protein sequence ID" value="ROQ24860.1"/>
    <property type="molecule type" value="Genomic_DNA"/>
</dbReference>
<evidence type="ECO:0000256" key="1">
    <source>
        <dbReference type="ARBA" id="ARBA00006845"/>
    </source>
</evidence>
<dbReference type="Gene3D" id="3.30.370.10">
    <property type="entry name" value="Barstar-like"/>
    <property type="match status" value="1"/>
</dbReference>
<name>A0A3N1PDI2_9GAMM</name>
<dbReference type="RefSeq" id="WP_123421771.1">
    <property type="nucleotide sequence ID" value="NZ_RJUL01000006.1"/>
</dbReference>
<comment type="caution">
    <text evidence="3">The sequence shown here is derived from an EMBL/GenBank/DDBJ whole genome shotgun (WGS) entry which is preliminary data.</text>
</comment>
<dbReference type="SUPFAM" id="SSF52038">
    <property type="entry name" value="Barstar-related"/>
    <property type="match status" value="1"/>
</dbReference>
<reference evidence="3 4" key="1">
    <citation type="submission" date="2018-11" db="EMBL/GenBank/DDBJ databases">
        <title>Genomic Encyclopedia of Type Strains, Phase IV (KMG-IV): sequencing the most valuable type-strain genomes for metagenomic binning, comparative biology and taxonomic classification.</title>
        <authorList>
            <person name="Goeker M."/>
        </authorList>
    </citation>
    <scope>NUCLEOTIDE SEQUENCE [LARGE SCALE GENOMIC DNA]</scope>
    <source>
        <strain evidence="3 4">DSM 21945</strain>
    </source>
</reference>
<feature type="domain" description="Barstar (barnase inhibitor)" evidence="2">
    <location>
        <begin position="3"/>
        <end position="83"/>
    </location>
</feature>
<evidence type="ECO:0000313" key="3">
    <source>
        <dbReference type="EMBL" id="ROQ24860.1"/>
    </source>
</evidence>
<organism evidence="3 4">
    <name type="scientific">Gallaecimonas pentaromativorans</name>
    <dbReference type="NCBI Taxonomy" id="584787"/>
    <lineage>
        <taxon>Bacteria</taxon>
        <taxon>Pseudomonadati</taxon>
        <taxon>Pseudomonadota</taxon>
        <taxon>Gammaproteobacteria</taxon>
        <taxon>Enterobacterales</taxon>
        <taxon>Gallaecimonadaceae</taxon>
        <taxon>Gallaecimonas</taxon>
    </lineage>
</organism>
<comment type="similarity">
    <text evidence="1">Belongs to the barstar family.</text>
</comment>
<dbReference type="Pfam" id="PF01337">
    <property type="entry name" value="Barstar"/>
    <property type="match status" value="1"/>
</dbReference>